<accession>A0A1S8DM30</accession>
<dbReference type="AlphaFoldDB" id="A0A1S8DM30"/>
<dbReference type="Proteomes" id="UP000242847">
    <property type="component" value="Unassembled WGS sequence"/>
</dbReference>
<dbReference type="OrthoDB" id="7027554at2"/>
<reference evidence="1 2" key="1">
    <citation type="submission" date="2017-01" db="EMBL/GenBank/DDBJ databases">
        <title>Draft genome sequence of Pseudomonas pachastrellae type strain CCUG 46540T from a deep sea.</title>
        <authorList>
            <person name="Gomila M."/>
            <person name="Mulet M."/>
            <person name="Lalucat J."/>
            <person name="Garcia-Valdes E."/>
        </authorList>
    </citation>
    <scope>NUCLEOTIDE SEQUENCE [LARGE SCALE GENOMIC DNA]</scope>
    <source>
        <strain evidence="1 2">CCUG 46540</strain>
    </source>
</reference>
<protein>
    <submittedName>
        <fullName evidence="1">Uncharacterized protein</fullName>
    </submittedName>
</protein>
<organism evidence="1 2">
    <name type="scientific">Halopseudomonas pachastrellae</name>
    <dbReference type="NCBI Taxonomy" id="254161"/>
    <lineage>
        <taxon>Bacteria</taxon>
        <taxon>Pseudomonadati</taxon>
        <taxon>Pseudomonadota</taxon>
        <taxon>Gammaproteobacteria</taxon>
        <taxon>Pseudomonadales</taxon>
        <taxon>Pseudomonadaceae</taxon>
        <taxon>Halopseudomonas</taxon>
    </lineage>
</organism>
<comment type="caution">
    <text evidence="1">The sequence shown here is derived from an EMBL/GenBank/DDBJ whole genome shotgun (WGS) entry which is preliminary data.</text>
</comment>
<dbReference type="EMBL" id="MUBC01000004">
    <property type="protein sequence ID" value="ONM45427.1"/>
    <property type="molecule type" value="Genomic_DNA"/>
</dbReference>
<evidence type="ECO:0000313" key="2">
    <source>
        <dbReference type="Proteomes" id="UP000242847"/>
    </source>
</evidence>
<gene>
    <name evidence="1" type="ORF">BXT89_03105</name>
</gene>
<proteinExistence type="predicted"/>
<dbReference type="RefSeq" id="WP_083724591.1">
    <property type="nucleotide sequence ID" value="NZ_FOUD01000001.1"/>
</dbReference>
<name>A0A1S8DM30_9GAMM</name>
<evidence type="ECO:0000313" key="1">
    <source>
        <dbReference type="EMBL" id="ONM45427.1"/>
    </source>
</evidence>
<keyword evidence="2" id="KW-1185">Reference proteome</keyword>
<dbReference type="STRING" id="254161.SAMN05216256_101134"/>
<sequence>MKKPNAYTLRIIGSSPSSLPLSRLALYLAEMSKLLGHSEKVHFDKVVKGSAALRVWVEEDVAPAVKARTRLAIAGSNSAPKEAVESLSRINELLSQDGKRGELKNPEGTVVIPFPGGASKPQEAITMDDETSIVGQVIKIGGRDDTIPLTLTGSDGIHYNCTVKGRELAKEISAYYLGDLIEVSGKGYWSRLPGGKWVLDRLIVRSYRELADDWDDALTLMSQLSTDWGGGGDVEETCAKIRRG</sequence>